<evidence type="ECO:0000256" key="4">
    <source>
        <dbReference type="SAM" id="MobiDB-lite"/>
    </source>
</evidence>
<keyword evidence="3" id="KW-0378">Hydrolase</keyword>
<feature type="domain" description="PPPDE" evidence="5">
    <location>
        <begin position="15"/>
        <end position="157"/>
    </location>
</feature>
<evidence type="ECO:0000256" key="2">
    <source>
        <dbReference type="ARBA" id="ARBA00022670"/>
    </source>
</evidence>
<dbReference type="InterPro" id="IPR042266">
    <property type="entry name" value="PPPDE_sf"/>
</dbReference>
<dbReference type="Gene3D" id="3.90.1720.30">
    <property type="entry name" value="PPPDE domains"/>
    <property type="match status" value="1"/>
</dbReference>
<dbReference type="AlphaFoldDB" id="A0A5J5ET98"/>
<feature type="compositionally biased region" description="Acidic residues" evidence="4">
    <location>
        <begin position="163"/>
        <end position="172"/>
    </location>
</feature>
<dbReference type="Pfam" id="PF05903">
    <property type="entry name" value="Peptidase_C97"/>
    <property type="match status" value="1"/>
</dbReference>
<proteinExistence type="inferred from homology"/>
<dbReference type="GO" id="GO:0016579">
    <property type="term" value="P:protein deubiquitination"/>
    <property type="evidence" value="ECO:0007669"/>
    <property type="project" value="TreeGrafter"/>
</dbReference>
<name>A0A5J5ET98_9PEZI</name>
<sequence length="250" mass="27473">MSTNRRPTNSSLQKTSVIINVYDLLPPGRLSATLWFLGTGLLHTGVCIGEREFAFGGHDRPDVTGVYWTKPKTDPPGGTWRCEILHGFTYATAEEIEGIVREASKEFLGPSYNLLTRNCNHFTSHLCQALTGQPAPAYLNRAASIGVAMPCVVPAGWVEPPECELEEGEDEEARLTATTRRHSVDDAWDTGSDDGGGGAGYDSDSEDERRRRERQKAEERRKRRGQGDARDKSGKGLPAAERARLDTTVV</sequence>
<feature type="region of interest" description="Disordered" evidence="4">
    <location>
        <begin position="163"/>
        <end position="250"/>
    </location>
</feature>
<protein>
    <submittedName>
        <fullName evidence="6">PPPDE putative peptidase domain-containing protein</fullName>
    </submittedName>
</protein>
<evidence type="ECO:0000259" key="5">
    <source>
        <dbReference type="PROSITE" id="PS51858"/>
    </source>
</evidence>
<dbReference type="PROSITE" id="PS51858">
    <property type="entry name" value="PPPDE"/>
    <property type="match status" value="1"/>
</dbReference>
<dbReference type="OrthoDB" id="412286at2759"/>
<gene>
    <name evidence="6" type="ORF">FN846DRAFT_956975</name>
</gene>
<comment type="caution">
    <text evidence="6">The sequence shown here is derived from an EMBL/GenBank/DDBJ whole genome shotgun (WGS) entry which is preliminary data.</text>
</comment>
<dbReference type="SMART" id="SM01179">
    <property type="entry name" value="DUF862"/>
    <property type="match status" value="1"/>
</dbReference>
<dbReference type="GO" id="GO:0101005">
    <property type="term" value="F:deubiquitinase activity"/>
    <property type="evidence" value="ECO:0007669"/>
    <property type="project" value="TreeGrafter"/>
</dbReference>
<accession>A0A5J5ET98</accession>
<comment type="similarity">
    <text evidence="1">Belongs to the DeSI family.</text>
</comment>
<keyword evidence="2" id="KW-0645">Protease</keyword>
<evidence type="ECO:0000313" key="7">
    <source>
        <dbReference type="Proteomes" id="UP000326924"/>
    </source>
</evidence>
<dbReference type="InParanoid" id="A0A5J5ET98"/>
<organism evidence="6 7">
    <name type="scientific">Sphaerosporella brunnea</name>
    <dbReference type="NCBI Taxonomy" id="1250544"/>
    <lineage>
        <taxon>Eukaryota</taxon>
        <taxon>Fungi</taxon>
        <taxon>Dikarya</taxon>
        <taxon>Ascomycota</taxon>
        <taxon>Pezizomycotina</taxon>
        <taxon>Pezizomycetes</taxon>
        <taxon>Pezizales</taxon>
        <taxon>Pyronemataceae</taxon>
        <taxon>Sphaerosporella</taxon>
    </lineage>
</organism>
<evidence type="ECO:0000313" key="6">
    <source>
        <dbReference type="EMBL" id="KAA8901573.1"/>
    </source>
</evidence>
<dbReference type="EMBL" id="VXIS01000143">
    <property type="protein sequence ID" value="KAA8901573.1"/>
    <property type="molecule type" value="Genomic_DNA"/>
</dbReference>
<feature type="compositionally biased region" description="Basic and acidic residues" evidence="4">
    <location>
        <begin position="207"/>
        <end position="234"/>
    </location>
</feature>
<evidence type="ECO:0000256" key="3">
    <source>
        <dbReference type="ARBA" id="ARBA00022801"/>
    </source>
</evidence>
<dbReference type="GO" id="GO:0006508">
    <property type="term" value="P:proteolysis"/>
    <property type="evidence" value="ECO:0007669"/>
    <property type="project" value="UniProtKB-KW"/>
</dbReference>
<reference evidence="6 7" key="1">
    <citation type="submission" date="2019-09" db="EMBL/GenBank/DDBJ databases">
        <title>Draft genome of the ectomycorrhizal ascomycete Sphaerosporella brunnea.</title>
        <authorList>
            <consortium name="DOE Joint Genome Institute"/>
            <person name="Benucci G.M."/>
            <person name="Marozzi G."/>
            <person name="Antonielli L."/>
            <person name="Sanchez S."/>
            <person name="Marco P."/>
            <person name="Wang X."/>
            <person name="Falini L.B."/>
            <person name="Barry K."/>
            <person name="Haridas S."/>
            <person name="Lipzen A."/>
            <person name="Labutti K."/>
            <person name="Grigoriev I.V."/>
            <person name="Murat C."/>
            <person name="Martin F."/>
            <person name="Albertini E."/>
            <person name="Donnini D."/>
            <person name="Bonito G."/>
        </authorList>
    </citation>
    <scope>NUCLEOTIDE SEQUENCE [LARGE SCALE GENOMIC DNA]</scope>
    <source>
        <strain evidence="6 7">Sb_GMNB300</strain>
    </source>
</reference>
<dbReference type="InterPro" id="IPR008580">
    <property type="entry name" value="PPPDE_dom"/>
</dbReference>
<keyword evidence="7" id="KW-1185">Reference proteome</keyword>
<feature type="compositionally biased region" description="Basic and acidic residues" evidence="4">
    <location>
        <begin position="241"/>
        <end position="250"/>
    </location>
</feature>
<dbReference type="Proteomes" id="UP000326924">
    <property type="component" value="Unassembled WGS sequence"/>
</dbReference>
<evidence type="ECO:0000256" key="1">
    <source>
        <dbReference type="ARBA" id="ARBA00008140"/>
    </source>
</evidence>
<dbReference type="PANTHER" id="PTHR12378:SF80">
    <property type="entry name" value="IP06716P-RELATED"/>
    <property type="match status" value="1"/>
</dbReference>
<dbReference type="PANTHER" id="PTHR12378">
    <property type="entry name" value="DESUMOYLATING ISOPEPTIDASE"/>
    <property type="match status" value="1"/>
</dbReference>